<dbReference type="Pfam" id="PF11901">
    <property type="entry name" value="DM9"/>
    <property type="match status" value="1"/>
</dbReference>
<dbReference type="Pfam" id="PF12248">
    <property type="entry name" value="Methyltransf_FA"/>
    <property type="match status" value="1"/>
</dbReference>
<organism evidence="2">
    <name type="scientific">Riptortus pedestris</name>
    <name type="common">Bean bug</name>
    <dbReference type="NCBI Taxonomy" id="329032"/>
    <lineage>
        <taxon>Eukaryota</taxon>
        <taxon>Metazoa</taxon>
        <taxon>Ecdysozoa</taxon>
        <taxon>Arthropoda</taxon>
        <taxon>Hexapoda</taxon>
        <taxon>Insecta</taxon>
        <taxon>Pterygota</taxon>
        <taxon>Neoptera</taxon>
        <taxon>Paraneoptera</taxon>
        <taxon>Hemiptera</taxon>
        <taxon>Heteroptera</taxon>
        <taxon>Panheteroptera</taxon>
        <taxon>Pentatomomorpha</taxon>
        <taxon>Coreoidea</taxon>
        <taxon>Alydidae</taxon>
        <taxon>Riptortus</taxon>
    </lineage>
</organism>
<protein>
    <recommendedName>
        <fullName evidence="1">Farnesoic acid O-methyl transferase domain-containing protein</fullName>
    </recommendedName>
</protein>
<evidence type="ECO:0000313" key="2">
    <source>
        <dbReference type="EMBL" id="BAN21241.1"/>
    </source>
</evidence>
<name>R4WQT0_RIPPE</name>
<dbReference type="InterPro" id="IPR022041">
    <property type="entry name" value="Methyltransf_FA"/>
</dbReference>
<proteinExistence type="evidence at transcript level"/>
<dbReference type="EMBL" id="AK418026">
    <property type="protein sequence ID" value="BAN21241.1"/>
    <property type="molecule type" value="mRNA"/>
</dbReference>
<feature type="domain" description="Farnesoic acid O-methyl transferase" evidence="1">
    <location>
        <begin position="10"/>
        <end position="138"/>
    </location>
</feature>
<accession>R4WQT0</accession>
<dbReference type="AlphaFoldDB" id="R4WQT0"/>
<reference evidence="2" key="1">
    <citation type="journal article" date="2013" name="PLoS ONE">
        <title>Gene expression in gut symbiotic organ of stinkbug affected by extracellular bacterial symbiont.</title>
        <authorList>
            <person name="Futahashi R."/>
            <person name="Tanaka K."/>
            <person name="Tanahashi M."/>
            <person name="Nikoh N."/>
            <person name="Kikuchi Y."/>
            <person name="Lee B.L."/>
            <person name="Fukatsu T."/>
        </authorList>
    </citation>
    <scope>NUCLEOTIDE SEQUENCE</scope>
    <source>
        <tissue evidence="2">Midgut</tissue>
    </source>
</reference>
<dbReference type="PANTHER" id="PTHR31649:SF1">
    <property type="entry name" value="FARNESOIC ACID O-METHYL TRANSFERASE DOMAIN-CONTAINING PROTEIN"/>
    <property type="match status" value="1"/>
</dbReference>
<dbReference type="InterPro" id="IPR006616">
    <property type="entry name" value="DM9_repeat"/>
</dbReference>
<dbReference type="SMART" id="SM00696">
    <property type="entry name" value="DM9"/>
    <property type="match status" value="2"/>
</dbReference>
<evidence type="ECO:0000259" key="1">
    <source>
        <dbReference type="Pfam" id="PF12248"/>
    </source>
</evidence>
<dbReference type="PANTHER" id="PTHR31649">
    <property type="entry name" value="AGAP009604-PA"/>
    <property type="match status" value="1"/>
</dbReference>
<sequence length="301" mass="33172">MVIEIETADSMEYRFFPSATKAIRFSVRAGHDAHVAVTPGPVEANPMYEVFIGGWDNSKIAIRRNREKPDVVEHPFPNTLNASEFRSFWLTFYDQVIALGLNDDSTPLLVWQDPNMFDATHFGIRTSWGATGTWRIEDDWFGWKPPQQSAEIGWNVGGMTGEGTWVASAGGQIPPNAVQGGFDNEQLYIGRANFSSQLIPGKVHPSHGVCYVAYGGAEHAIPEYEVLCDCRGTWLPTSGDNIPPTAIVGGKADNEEPLYIGRAKHNDTITVGKVQKSHGVCYIPYGGEELGKPDYEILVLQ</sequence>